<proteinExistence type="predicted"/>
<protein>
    <recommendedName>
        <fullName evidence="2">DZANK-type domain-containing protein</fullName>
    </recommendedName>
</protein>
<feature type="domain" description="DZANK-type" evidence="2">
    <location>
        <begin position="3"/>
        <end position="45"/>
    </location>
</feature>
<feature type="region of interest" description="Disordered" evidence="1">
    <location>
        <begin position="57"/>
        <end position="94"/>
    </location>
</feature>
<evidence type="ECO:0000313" key="4">
    <source>
        <dbReference type="Proteomes" id="UP000216752"/>
    </source>
</evidence>
<evidence type="ECO:0000259" key="2">
    <source>
        <dbReference type="Pfam" id="PF12773"/>
    </source>
</evidence>
<evidence type="ECO:0000313" key="3">
    <source>
        <dbReference type="EMBL" id="XFO66694.1"/>
    </source>
</evidence>
<dbReference type="Pfam" id="PF12773">
    <property type="entry name" value="DZR"/>
    <property type="match status" value="1"/>
</dbReference>
<name>A0ABZ3IM04_9FIRM</name>
<reference evidence="3" key="1">
    <citation type="submission" date="2024-05" db="EMBL/GenBank/DDBJ databases">
        <title>Isolation and characterization of Sporomusa carbonis sp. nov., a carboxydotrophic hydrogenogen in the genus of Sporomusa isolated from a charcoal burning pile.</title>
        <authorList>
            <person name="Boeer T."/>
            <person name="Rosenbaum F."/>
            <person name="Eysell L."/>
            <person name="Mueller V."/>
            <person name="Daniel R."/>
            <person name="Poehlein A."/>
        </authorList>
    </citation>
    <scope>NUCLEOTIDE SEQUENCE [LARGE SCALE GENOMIC DNA]</scope>
    <source>
        <strain evidence="3">DSM 10669</strain>
    </source>
</reference>
<sequence length="102" mass="11503">MQCTACKKMIQGDFNFCPYCGNKMNMDCPGCGKTMMPDWVTCPYCRAALEQPVIVQPPQNTHYNPSPHGYPQGYSHGHSNYHSDSSGHHHKRKKGLLGHFFS</sequence>
<evidence type="ECO:0000256" key="1">
    <source>
        <dbReference type="SAM" id="MobiDB-lite"/>
    </source>
</evidence>
<keyword evidence="4" id="KW-1185">Reference proteome</keyword>
<dbReference type="InterPro" id="IPR025874">
    <property type="entry name" value="DZR"/>
</dbReference>
<organism evidence="3 4">
    <name type="scientific">Sporomusa silvacetica DSM 10669</name>
    <dbReference type="NCBI Taxonomy" id="1123289"/>
    <lineage>
        <taxon>Bacteria</taxon>
        <taxon>Bacillati</taxon>
        <taxon>Bacillota</taxon>
        <taxon>Negativicutes</taxon>
        <taxon>Selenomonadales</taxon>
        <taxon>Sporomusaceae</taxon>
        <taxon>Sporomusa</taxon>
    </lineage>
</organism>
<dbReference type="EMBL" id="CP155573">
    <property type="protein sequence ID" value="XFO66694.1"/>
    <property type="molecule type" value="Genomic_DNA"/>
</dbReference>
<accession>A0ABZ3IM04</accession>
<gene>
    <name evidence="3" type="ORF">SPSIL_028530</name>
</gene>
<dbReference type="RefSeq" id="WP_094602829.1">
    <property type="nucleotide sequence ID" value="NZ_CP155573.1"/>
</dbReference>
<dbReference type="Proteomes" id="UP000216752">
    <property type="component" value="Chromosome"/>
</dbReference>